<reference evidence="4 5" key="1">
    <citation type="submission" date="2017-07" db="EMBL/GenBank/DDBJ databases">
        <title>Virgibacillus sp. LM2416.</title>
        <authorList>
            <person name="Tak E.J."/>
            <person name="Bae J.-W."/>
        </authorList>
    </citation>
    <scope>NUCLEOTIDE SEQUENCE [LARGE SCALE GENOMIC DNA]</scope>
    <source>
        <strain evidence="4 5">LM2416</strain>
    </source>
</reference>
<feature type="domain" description="Transcobalamin-like C-terminal" evidence="3">
    <location>
        <begin position="78"/>
        <end position="143"/>
    </location>
</feature>
<keyword evidence="2" id="KW-0732">Signal</keyword>
<feature type="compositionally biased region" description="Low complexity" evidence="1">
    <location>
        <begin position="39"/>
        <end position="48"/>
    </location>
</feature>
<dbReference type="Pfam" id="PF14478">
    <property type="entry name" value="DUF4430"/>
    <property type="match status" value="1"/>
</dbReference>
<dbReference type="OrthoDB" id="2870483at2"/>
<dbReference type="EMBL" id="CP022315">
    <property type="protein sequence ID" value="ASK63309.1"/>
    <property type="molecule type" value="Genomic_DNA"/>
</dbReference>
<feature type="region of interest" description="Disordered" evidence="1">
    <location>
        <begin position="26"/>
        <end position="60"/>
    </location>
</feature>
<evidence type="ECO:0000259" key="3">
    <source>
        <dbReference type="Pfam" id="PF14478"/>
    </source>
</evidence>
<name>A0A220U5C6_9BACI</name>
<accession>A0A220U5C6</accession>
<keyword evidence="5" id="KW-1185">Reference proteome</keyword>
<sequence length="146" mass="15824">MSKMKLFLVSLIAVIGILGGCNSEGADNEQSNVANNQPESSESNASDNENQEKMVTISVTKKKGEETVTKKEVPIEDGAILMDVMKKNFDLKEDGGFITTIEGIEAKKSEKMAWMYSINGESASVGASDLELTPGDSVNFDLHSWE</sequence>
<dbReference type="KEGG" id="vil:CFK37_14670"/>
<dbReference type="Gene3D" id="2.170.130.30">
    <property type="match status" value="1"/>
</dbReference>
<feature type="chain" id="PRO_5039295970" description="Transcobalamin-like C-terminal domain-containing protein" evidence="2">
    <location>
        <begin position="27"/>
        <end position="146"/>
    </location>
</feature>
<organism evidence="4 5">
    <name type="scientific">Virgibacillus phasianinus</name>
    <dbReference type="NCBI Taxonomy" id="2017483"/>
    <lineage>
        <taxon>Bacteria</taxon>
        <taxon>Bacillati</taxon>
        <taxon>Bacillota</taxon>
        <taxon>Bacilli</taxon>
        <taxon>Bacillales</taxon>
        <taxon>Bacillaceae</taxon>
        <taxon>Virgibacillus</taxon>
    </lineage>
</organism>
<evidence type="ECO:0000256" key="1">
    <source>
        <dbReference type="SAM" id="MobiDB-lite"/>
    </source>
</evidence>
<evidence type="ECO:0000313" key="4">
    <source>
        <dbReference type="EMBL" id="ASK63309.1"/>
    </source>
</evidence>
<feature type="signal peptide" evidence="2">
    <location>
        <begin position="1"/>
        <end position="26"/>
    </location>
</feature>
<protein>
    <recommendedName>
        <fullName evidence="3">Transcobalamin-like C-terminal domain-containing protein</fullName>
    </recommendedName>
</protein>
<evidence type="ECO:0000256" key="2">
    <source>
        <dbReference type="SAM" id="SignalP"/>
    </source>
</evidence>
<dbReference type="Proteomes" id="UP000198312">
    <property type="component" value="Chromosome"/>
</dbReference>
<dbReference type="AlphaFoldDB" id="A0A220U5C6"/>
<gene>
    <name evidence="4" type="ORF">CFK37_14670</name>
</gene>
<evidence type="ECO:0000313" key="5">
    <source>
        <dbReference type="Proteomes" id="UP000198312"/>
    </source>
</evidence>
<dbReference type="InterPro" id="IPR027954">
    <property type="entry name" value="Transcobalamin-like_C"/>
</dbReference>
<proteinExistence type="predicted"/>
<feature type="compositionally biased region" description="Polar residues" evidence="1">
    <location>
        <begin position="28"/>
        <end position="38"/>
    </location>
</feature>
<dbReference type="RefSeq" id="WP_089062568.1">
    <property type="nucleotide sequence ID" value="NZ_CP022315.1"/>
</dbReference>
<dbReference type="PROSITE" id="PS51257">
    <property type="entry name" value="PROKAR_LIPOPROTEIN"/>
    <property type="match status" value="1"/>
</dbReference>